<sequence length="183" mass="21677">MKRKTVLTLLLIVFILSFFITPVGYWSKKKLMQVFAPSPELIPQADRTKMQEYDWRLKDADWDYFNLRTSEGKPLFIHFWASWHLPSSSELDDIQRLYDEYKGKVDFYIITNEEREPVEEFLGKNKYTFPFTYRIVGEPAPVEILEPSGTYIIDSKGSIWVKSRDSKDWYNDKIKEILDAIGN</sequence>
<dbReference type="Gene3D" id="3.40.30.10">
    <property type="entry name" value="Glutaredoxin"/>
    <property type="match status" value="1"/>
</dbReference>
<dbReference type="PANTHER" id="PTHR42852">
    <property type="entry name" value="THIOL:DISULFIDE INTERCHANGE PROTEIN DSBE"/>
    <property type="match status" value="1"/>
</dbReference>
<name>A0ABV8JKN5_9FLAO</name>
<evidence type="ECO:0000313" key="3">
    <source>
        <dbReference type="EMBL" id="MFC4094308.1"/>
    </source>
</evidence>
<proteinExistence type="predicted"/>
<evidence type="ECO:0000256" key="1">
    <source>
        <dbReference type="SAM" id="Phobius"/>
    </source>
</evidence>
<dbReference type="PROSITE" id="PS51352">
    <property type="entry name" value="THIOREDOXIN_2"/>
    <property type="match status" value="1"/>
</dbReference>
<feature type="domain" description="Thioredoxin" evidence="2">
    <location>
        <begin position="32"/>
        <end position="183"/>
    </location>
</feature>
<dbReference type="RefSeq" id="WP_192462554.1">
    <property type="nucleotide sequence ID" value="NZ_JACYFJ010000004.1"/>
</dbReference>
<keyword evidence="4" id="KW-1185">Reference proteome</keyword>
<accession>A0ABV8JKN5</accession>
<dbReference type="SUPFAM" id="SSF52833">
    <property type="entry name" value="Thioredoxin-like"/>
    <property type="match status" value="1"/>
</dbReference>
<dbReference type="InterPro" id="IPR036249">
    <property type="entry name" value="Thioredoxin-like_sf"/>
</dbReference>
<dbReference type="Pfam" id="PF00578">
    <property type="entry name" value="AhpC-TSA"/>
    <property type="match status" value="1"/>
</dbReference>
<dbReference type="Proteomes" id="UP001595814">
    <property type="component" value="Unassembled WGS sequence"/>
</dbReference>
<dbReference type="EC" id="1.11.1.24" evidence="3"/>
<keyword evidence="1" id="KW-1133">Transmembrane helix</keyword>
<dbReference type="InterPro" id="IPR000866">
    <property type="entry name" value="AhpC/TSA"/>
</dbReference>
<reference evidence="4" key="1">
    <citation type="journal article" date="2019" name="Int. J. Syst. Evol. Microbiol.">
        <title>The Global Catalogue of Microorganisms (GCM) 10K type strain sequencing project: providing services to taxonomists for standard genome sequencing and annotation.</title>
        <authorList>
            <consortium name="The Broad Institute Genomics Platform"/>
            <consortium name="The Broad Institute Genome Sequencing Center for Infectious Disease"/>
            <person name="Wu L."/>
            <person name="Ma J."/>
        </authorList>
    </citation>
    <scope>NUCLEOTIDE SEQUENCE [LARGE SCALE GENOMIC DNA]</scope>
    <source>
        <strain evidence="4">CECT 7477</strain>
    </source>
</reference>
<gene>
    <name evidence="3" type="ORF">ACFOUT_00380</name>
</gene>
<dbReference type="EMBL" id="JBHSAW010000001">
    <property type="protein sequence ID" value="MFC4094308.1"/>
    <property type="molecule type" value="Genomic_DNA"/>
</dbReference>
<keyword evidence="3" id="KW-0560">Oxidoreductase</keyword>
<keyword evidence="1" id="KW-0472">Membrane</keyword>
<dbReference type="InterPro" id="IPR013766">
    <property type="entry name" value="Thioredoxin_domain"/>
</dbReference>
<feature type="transmembrane region" description="Helical" evidence="1">
    <location>
        <begin position="6"/>
        <end position="26"/>
    </location>
</feature>
<comment type="caution">
    <text evidence="3">The sequence shown here is derived from an EMBL/GenBank/DDBJ whole genome shotgun (WGS) entry which is preliminary data.</text>
</comment>
<evidence type="ECO:0000313" key="4">
    <source>
        <dbReference type="Proteomes" id="UP001595814"/>
    </source>
</evidence>
<dbReference type="GO" id="GO:0140824">
    <property type="term" value="F:thioredoxin-dependent peroxiredoxin activity"/>
    <property type="evidence" value="ECO:0007669"/>
    <property type="project" value="UniProtKB-EC"/>
</dbReference>
<organism evidence="3 4">
    <name type="scientific">Euzebyella saccharophila</name>
    <dbReference type="NCBI Taxonomy" id="679664"/>
    <lineage>
        <taxon>Bacteria</taxon>
        <taxon>Pseudomonadati</taxon>
        <taxon>Bacteroidota</taxon>
        <taxon>Flavobacteriia</taxon>
        <taxon>Flavobacteriales</taxon>
        <taxon>Flavobacteriaceae</taxon>
        <taxon>Euzebyella</taxon>
    </lineage>
</organism>
<dbReference type="InterPro" id="IPR050553">
    <property type="entry name" value="Thioredoxin_ResA/DsbE_sf"/>
</dbReference>
<keyword evidence="3" id="KW-0575">Peroxidase</keyword>
<dbReference type="PANTHER" id="PTHR42852:SF13">
    <property type="entry name" value="PROTEIN DIPZ"/>
    <property type="match status" value="1"/>
</dbReference>
<keyword evidence="1" id="KW-0812">Transmembrane</keyword>
<protein>
    <submittedName>
        <fullName evidence="3">Peroxiredoxin family protein</fullName>
        <ecNumber evidence="3">1.11.1.24</ecNumber>
    </submittedName>
</protein>
<evidence type="ECO:0000259" key="2">
    <source>
        <dbReference type="PROSITE" id="PS51352"/>
    </source>
</evidence>
<dbReference type="CDD" id="cd02966">
    <property type="entry name" value="TlpA_like_family"/>
    <property type="match status" value="1"/>
</dbReference>